<evidence type="ECO:0000313" key="5">
    <source>
        <dbReference type="EMBL" id="MDA0179962.1"/>
    </source>
</evidence>
<dbReference type="AlphaFoldDB" id="A0A9X3N815"/>
<dbReference type="InterPro" id="IPR039422">
    <property type="entry name" value="MarR/SlyA-like"/>
</dbReference>
<keyword evidence="2" id="KW-0238">DNA-binding</keyword>
<dbReference type="PRINTS" id="PR00598">
    <property type="entry name" value="HTHMARR"/>
</dbReference>
<dbReference type="SMART" id="SM00347">
    <property type="entry name" value="HTH_MARR"/>
    <property type="match status" value="1"/>
</dbReference>
<proteinExistence type="predicted"/>
<dbReference type="GO" id="GO:0003700">
    <property type="term" value="F:DNA-binding transcription factor activity"/>
    <property type="evidence" value="ECO:0007669"/>
    <property type="project" value="InterPro"/>
</dbReference>
<evidence type="ECO:0000313" key="6">
    <source>
        <dbReference type="Proteomes" id="UP001147653"/>
    </source>
</evidence>
<name>A0A9X3N815_9ACTN</name>
<keyword evidence="3" id="KW-0804">Transcription</keyword>
<evidence type="ECO:0000256" key="1">
    <source>
        <dbReference type="ARBA" id="ARBA00023015"/>
    </source>
</evidence>
<gene>
    <name evidence="5" type="ORF">OJ997_06625</name>
</gene>
<reference evidence="5" key="1">
    <citation type="submission" date="2022-10" db="EMBL/GenBank/DDBJ databases">
        <title>The WGS of Solirubrobacter phytolaccae KCTC 29190.</title>
        <authorList>
            <person name="Jiang Z."/>
        </authorList>
    </citation>
    <scope>NUCLEOTIDE SEQUENCE</scope>
    <source>
        <strain evidence="5">KCTC 29190</strain>
    </source>
</reference>
<dbReference type="PANTHER" id="PTHR33164">
    <property type="entry name" value="TRANSCRIPTIONAL REGULATOR, MARR FAMILY"/>
    <property type="match status" value="1"/>
</dbReference>
<organism evidence="5 6">
    <name type="scientific">Solirubrobacter phytolaccae</name>
    <dbReference type="NCBI Taxonomy" id="1404360"/>
    <lineage>
        <taxon>Bacteria</taxon>
        <taxon>Bacillati</taxon>
        <taxon>Actinomycetota</taxon>
        <taxon>Thermoleophilia</taxon>
        <taxon>Solirubrobacterales</taxon>
        <taxon>Solirubrobacteraceae</taxon>
        <taxon>Solirubrobacter</taxon>
    </lineage>
</organism>
<evidence type="ECO:0000256" key="2">
    <source>
        <dbReference type="ARBA" id="ARBA00023125"/>
    </source>
</evidence>
<comment type="caution">
    <text evidence="5">The sequence shown here is derived from an EMBL/GenBank/DDBJ whole genome shotgun (WGS) entry which is preliminary data.</text>
</comment>
<dbReference type="GO" id="GO:0003677">
    <property type="term" value="F:DNA binding"/>
    <property type="evidence" value="ECO:0007669"/>
    <property type="project" value="UniProtKB-KW"/>
</dbReference>
<keyword evidence="1" id="KW-0805">Transcription regulation</keyword>
<evidence type="ECO:0000259" key="4">
    <source>
        <dbReference type="PROSITE" id="PS50995"/>
    </source>
</evidence>
<dbReference type="Proteomes" id="UP001147653">
    <property type="component" value="Unassembled WGS sequence"/>
</dbReference>
<accession>A0A9X3N815</accession>
<dbReference type="Pfam" id="PF12802">
    <property type="entry name" value="MarR_2"/>
    <property type="match status" value="1"/>
</dbReference>
<evidence type="ECO:0000256" key="3">
    <source>
        <dbReference type="ARBA" id="ARBA00023163"/>
    </source>
</evidence>
<feature type="domain" description="HTH marR-type" evidence="4">
    <location>
        <begin position="3"/>
        <end position="134"/>
    </location>
</feature>
<protein>
    <submittedName>
        <fullName evidence="5">MarR family transcriptional regulator</fullName>
    </submittedName>
</protein>
<dbReference type="EMBL" id="JAPDDP010000008">
    <property type="protein sequence ID" value="MDA0179962.1"/>
    <property type="molecule type" value="Genomic_DNA"/>
</dbReference>
<dbReference type="InterPro" id="IPR000835">
    <property type="entry name" value="HTH_MarR-typ"/>
</dbReference>
<dbReference type="InterPro" id="IPR036390">
    <property type="entry name" value="WH_DNA-bd_sf"/>
</dbReference>
<keyword evidence="6" id="KW-1185">Reference proteome</keyword>
<dbReference type="Gene3D" id="1.10.10.10">
    <property type="entry name" value="Winged helix-like DNA-binding domain superfamily/Winged helix DNA-binding domain"/>
    <property type="match status" value="1"/>
</dbReference>
<sequence length="134" mass="14455">MDRPDLGELLARAARRVIDAERPLLEAHGVSMWAYVALSLLARGSTPTQLALAESMGYDKTRLIKILDGLEADGLVAREPDPSDRRARVVSLTAAGRAKHAAIQADIHAMEDEVLASLSATERATLYAVLPRLA</sequence>
<dbReference type="InterPro" id="IPR036388">
    <property type="entry name" value="WH-like_DNA-bd_sf"/>
</dbReference>
<dbReference type="SUPFAM" id="SSF46785">
    <property type="entry name" value="Winged helix' DNA-binding domain"/>
    <property type="match status" value="1"/>
</dbReference>
<dbReference type="RefSeq" id="WP_270024272.1">
    <property type="nucleotide sequence ID" value="NZ_JAPDDP010000008.1"/>
</dbReference>
<dbReference type="GO" id="GO:0006950">
    <property type="term" value="P:response to stress"/>
    <property type="evidence" value="ECO:0007669"/>
    <property type="project" value="TreeGrafter"/>
</dbReference>
<dbReference type="PROSITE" id="PS50995">
    <property type="entry name" value="HTH_MARR_2"/>
    <property type="match status" value="1"/>
</dbReference>
<dbReference type="PANTHER" id="PTHR33164:SF64">
    <property type="entry name" value="TRANSCRIPTIONAL REGULATOR SLYA"/>
    <property type="match status" value="1"/>
</dbReference>